<sequence length="127" mass="13731">MRDKNTALSARLARVLRELYGRKSQQVSTEQRMLMFTELGAKAPPGAAGSEPGADAPLQPEQGLVPQPHAPPKPPRGRGGRAPLPEHLPRETRVVPVPDEERTCPQCGGEKRTYGPHPRSAIANCSL</sequence>
<feature type="region of interest" description="Disordered" evidence="1">
    <location>
        <begin position="36"/>
        <end position="127"/>
    </location>
</feature>
<evidence type="ECO:0000259" key="2">
    <source>
        <dbReference type="Pfam" id="PF13007"/>
    </source>
</evidence>
<dbReference type="EMBL" id="CP012672">
    <property type="protein sequence ID" value="AUX37895.1"/>
    <property type="molecule type" value="Genomic_DNA"/>
</dbReference>
<name>A0A4P2R4E8_SORCE</name>
<evidence type="ECO:0000256" key="1">
    <source>
        <dbReference type="SAM" id="MobiDB-lite"/>
    </source>
</evidence>
<dbReference type="AlphaFoldDB" id="A0A4P2R4E8"/>
<dbReference type="InterPro" id="IPR024463">
    <property type="entry name" value="Transposase_TnpC_homeodom"/>
</dbReference>
<evidence type="ECO:0000313" key="3">
    <source>
        <dbReference type="EMBL" id="AUX37895.1"/>
    </source>
</evidence>
<accession>A0A4P2R4E8</accession>
<reference evidence="3 4" key="1">
    <citation type="submission" date="2015-09" db="EMBL/GenBank/DDBJ databases">
        <title>Sorangium comparison.</title>
        <authorList>
            <person name="Zaburannyi N."/>
            <person name="Bunk B."/>
            <person name="Overmann J."/>
            <person name="Mueller R."/>
        </authorList>
    </citation>
    <scope>NUCLEOTIDE SEQUENCE [LARGE SCALE GENOMIC DNA]</scope>
    <source>
        <strain evidence="3 4">So ce836</strain>
    </source>
</reference>
<organism evidence="3 4">
    <name type="scientific">Sorangium cellulosum</name>
    <name type="common">Polyangium cellulosum</name>
    <dbReference type="NCBI Taxonomy" id="56"/>
    <lineage>
        <taxon>Bacteria</taxon>
        <taxon>Pseudomonadati</taxon>
        <taxon>Myxococcota</taxon>
        <taxon>Polyangia</taxon>
        <taxon>Polyangiales</taxon>
        <taxon>Polyangiaceae</taxon>
        <taxon>Sorangium</taxon>
    </lineage>
</organism>
<dbReference type="Pfam" id="PF13007">
    <property type="entry name" value="LZ_Tnp_IS66"/>
    <property type="match status" value="1"/>
</dbReference>
<feature type="compositionally biased region" description="Low complexity" evidence="1">
    <location>
        <begin position="40"/>
        <end position="57"/>
    </location>
</feature>
<dbReference type="Proteomes" id="UP000295497">
    <property type="component" value="Chromosome"/>
</dbReference>
<gene>
    <name evidence="3" type="ORF">SOCE836_101330</name>
</gene>
<feature type="compositionally biased region" description="Basic and acidic residues" evidence="1">
    <location>
        <begin position="87"/>
        <end position="113"/>
    </location>
</feature>
<proteinExistence type="predicted"/>
<protein>
    <recommendedName>
        <fullName evidence="2">Transposase TnpC homeodomain domain-containing protein</fullName>
    </recommendedName>
</protein>
<evidence type="ECO:0000313" key="4">
    <source>
        <dbReference type="Proteomes" id="UP000295497"/>
    </source>
</evidence>
<feature type="domain" description="Transposase TnpC homeodomain" evidence="2">
    <location>
        <begin position="8"/>
        <end position="92"/>
    </location>
</feature>